<evidence type="ECO:0000313" key="3">
    <source>
        <dbReference type="Proteomes" id="UP000313645"/>
    </source>
</evidence>
<evidence type="ECO:0000256" key="1">
    <source>
        <dbReference type="SAM" id="MobiDB-lite"/>
    </source>
</evidence>
<dbReference type="RefSeq" id="WP_131479812.1">
    <property type="nucleotide sequence ID" value="NZ_SJDL01000006.1"/>
</dbReference>
<feature type="compositionally biased region" description="Basic and acidic residues" evidence="1">
    <location>
        <begin position="18"/>
        <end position="32"/>
    </location>
</feature>
<organism evidence="2 3">
    <name type="scientific">Marinobacter halodurans</name>
    <dbReference type="NCBI Taxonomy" id="2528979"/>
    <lineage>
        <taxon>Bacteria</taxon>
        <taxon>Pseudomonadati</taxon>
        <taxon>Pseudomonadota</taxon>
        <taxon>Gammaproteobacteria</taxon>
        <taxon>Pseudomonadales</taxon>
        <taxon>Marinobacteraceae</taxon>
        <taxon>Marinobacter</taxon>
    </lineage>
</organism>
<dbReference type="Proteomes" id="UP000313645">
    <property type="component" value="Unassembled WGS sequence"/>
</dbReference>
<accession>A0ABY1ZN19</accession>
<feature type="region of interest" description="Disordered" evidence="1">
    <location>
        <begin position="1"/>
        <end position="60"/>
    </location>
</feature>
<name>A0ABY1ZN19_9GAMM</name>
<sequence length="106" mass="11751">MIGGIPSNVYTPLPSDRAVQRETEVQARDHSRNSVVSEQSPRRDTVDAEQLERRVQARQASEDVKLEQFRAGDIPARNARALDVFNGVASQRDDGDVELAGIDIHV</sequence>
<evidence type="ECO:0000313" key="2">
    <source>
        <dbReference type="EMBL" id="TBW57880.1"/>
    </source>
</evidence>
<reference evidence="2 3" key="1">
    <citation type="submission" date="2019-02" db="EMBL/GenBank/DDBJ databases">
        <title>Marinobacter halodurans sp. nov., a marine bacterium isolated from sea tidal flat.</title>
        <authorList>
            <person name="Yoo Y."/>
            <person name="Lee D.W."/>
            <person name="Kim B.S."/>
            <person name="Kim J.-J."/>
        </authorList>
    </citation>
    <scope>NUCLEOTIDE SEQUENCE [LARGE SCALE GENOMIC DNA]</scope>
    <source>
        <strain evidence="2 3">YJ-S3-2</strain>
    </source>
</reference>
<gene>
    <name evidence="2" type="ORF">EZI54_05340</name>
</gene>
<protein>
    <submittedName>
        <fullName evidence="2">UDP pyrophosphate phosphatase</fullName>
    </submittedName>
</protein>
<keyword evidence="3" id="KW-1185">Reference proteome</keyword>
<dbReference type="EMBL" id="SJDL01000006">
    <property type="protein sequence ID" value="TBW57880.1"/>
    <property type="molecule type" value="Genomic_DNA"/>
</dbReference>
<comment type="caution">
    <text evidence="2">The sequence shown here is derived from an EMBL/GenBank/DDBJ whole genome shotgun (WGS) entry which is preliminary data.</text>
</comment>
<proteinExistence type="predicted"/>
<feature type="compositionally biased region" description="Basic and acidic residues" evidence="1">
    <location>
        <begin position="40"/>
        <end position="60"/>
    </location>
</feature>